<dbReference type="InterPro" id="IPR052253">
    <property type="entry name" value="CR1/CR2-DNA-binding_regulator"/>
</dbReference>
<dbReference type="SMART" id="SM00355">
    <property type="entry name" value="ZnF_C2H2"/>
    <property type="match status" value="1"/>
</dbReference>
<keyword evidence="4" id="KW-0862">Zinc</keyword>
<keyword evidence="5" id="KW-0805">Transcription regulation</keyword>
<dbReference type="GO" id="GO:0005634">
    <property type="term" value="C:nucleus"/>
    <property type="evidence" value="ECO:0007669"/>
    <property type="project" value="UniProtKB-SubCell"/>
</dbReference>
<dbReference type="Proteomes" id="UP001221898">
    <property type="component" value="Unassembled WGS sequence"/>
</dbReference>
<keyword evidence="8" id="KW-0539">Nucleus</keyword>
<dbReference type="PROSITE" id="PS50157">
    <property type="entry name" value="ZINC_FINGER_C2H2_2"/>
    <property type="match status" value="1"/>
</dbReference>
<name>A0AAD7SWN0_9TELE</name>
<feature type="region of interest" description="Disordered" evidence="10">
    <location>
        <begin position="197"/>
        <end position="243"/>
    </location>
</feature>
<keyword evidence="6" id="KW-0238">DNA-binding</keyword>
<keyword evidence="13" id="KW-1185">Reference proteome</keyword>
<gene>
    <name evidence="12" type="ORF">AAFF_G00201280</name>
</gene>
<dbReference type="GO" id="GO:0006357">
    <property type="term" value="P:regulation of transcription by RNA polymerase II"/>
    <property type="evidence" value="ECO:0007669"/>
    <property type="project" value="TreeGrafter"/>
</dbReference>
<organism evidence="12 13">
    <name type="scientific">Aldrovandia affinis</name>
    <dbReference type="NCBI Taxonomy" id="143900"/>
    <lineage>
        <taxon>Eukaryota</taxon>
        <taxon>Metazoa</taxon>
        <taxon>Chordata</taxon>
        <taxon>Craniata</taxon>
        <taxon>Vertebrata</taxon>
        <taxon>Euteleostomi</taxon>
        <taxon>Actinopterygii</taxon>
        <taxon>Neopterygii</taxon>
        <taxon>Teleostei</taxon>
        <taxon>Notacanthiformes</taxon>
        <taxon>Halosauridae</taxon>
        <taxon>Aldrovandia</taxon>
    </lineage>
</organism>
<feature type="domain" description="C2H2-type" evidence="11">
    <location>
        <begin position="276"/>
        <end position="306"/>
    </location>
</feature>
<reference evidence="12" key="1">
    <citation type="journal article" date="2023" name="Science">
        <title>Genome structures resolve the early diversification of teleost fishes.</title>
        <authorList>
            <person name="Parey E."/>
            <person name="Louis A."/>
            <person name="Montfort J."/>
            <person name="Bouchez O."/>
            <person name="Roques C."/>
            <person name="Iampietro C."/>
            <person name="Lluch J."/>
            <person name="Castinel A."/>
            <person name="Donnadieu C."/>
            <person name="Desvignes T."/>
            <person name="Floi Bucao C."/>
            <person name="Jouanno E."/>
            <person name="Wen M."/>
            <person name="Mejri S."/>
            <person name="Dirks R."/>
            <person name="Jansen H."/>
            <person name="Henkel C."/>
            <person name="Chen W.J."/>
            <person name="Zahm M."/>
            <person name="Cabau C."/>
            <person name="Klopp C."/>
            <person name="Thompson A.W."/>
            <person name="Robinson-Rechavi M."/>
            <person name="Braasch I."/>
            <person name="Lecointre G."/>
            <person name="Bobe J."/>
            <person name="Postlethwait J.H."/>
            <person name="Berthelot C."/>
            <person name="Roest Crollius H."/>
            <person name="Guiguen Y."/>
        </authorList>
    </citation>
    <scope>NUCLEOTIDE SEQUENCE</scope>
    <source>
        <strain evidence="12">NC1722</strain>
    </source>
</reference>
<evidence type="ECO:0000259" key="11">
    <source>
        <dbReference type="PROSITE" id="PS50157"/>
    </source>
</evidence>
<dbReference type="AlphaFoldDB" id="A0AAD7SWN0"/>
<accession>A0AAD7SWN0</accession>
<dbReference type="PANTHER" id="PTHR13006">
    <property type="entry name" value="PAPILLOMAVIRUS REGULATORY FACTOR PRF-1"/>
    <property type="match status" value="1"/>
</dbReference>
<evidence type="ECO:0000256" key="4">
    <source>
        <dbReference type="ARBA" id="ARBA00022833"/>
    </source>
</evidence>
<evidence type="ECO:0000256" key="1">
    <source>
        <dbReference type="ARBA" id="ARBA00004123"/>
    </source>
</evidence>
<evidence type="ECO:0000313" key="13">
    <source>
        <dbReference type="Proteomes" id="UP001221898"/>
    </source>
</evidence>
<evidence type="ECO:0000256" key="2">
    <source>
        <dbReference type="ARBA" id="ARBA00022723"/>
    </source>
</evidence>
<dbReference type="GO" id="GO:0008270">
    <property type="term" value="F:zinc ion binding"/>
    <property type="evidence" value="ECO:0007669"/>
    <property type="project" value="UniProtKB-KW"/>
</dbReference>
<feature type="region of interest" description="Disordered" evidence="10">
    <location>
        <begin position="144"/>
        <end position="164"/>
    </location>
</feature>
<evidence type="ECO:0000256" key="3">
    <source>
        <dbReference type="ARBA" id="ARBA00022771"/>
    </source>
</evidence>
<comment type="caution">
    <text evidence="12">The sequence shown here is derived from an EMBL/GenBank/DDBJ whole genome shotgun (WGS) entry which is preliminary data.</text>
</comment>
<dbReference type="SMART" id="SM01366">
    <property type="entry name" value="c-clamp"/>
    <property type="match status" value="1"/>
</dbReference>
<keyword evidence="2" id="KW-0479">Metal-binding</keyword>
<evidence type="ECO:0000256" key="8">
    <source>
        <dbReference type="ARBA" id="ARBA00023242"/>
    </source>
</evidence>
<keyword evidence="7" id="KW-0804">Transcription</keyword>
<dbReference type="PROSITE" id="PS00028">
    <property type="entry name" value="ZINC_FINGER_C2H2_1"/>
    <property type="match status" value="1"/>
</dbReference>
<proteinExistence type="predicted"/>
<evidence type="ECO:0000256" key="5">
    <source>
        <dbReference type="ARBA" id="ARBA00023015"/>
    </source>
</evidence>
<feature type="region of interest" description="Disordered" evidence="10">
    <location>
        <begin position="303"/>
        <end position="340"/>
    </location>
</feature>
<evidence type="ECO:0000256" key="7">
    <source>
        <dbReference type="ARBA" id="ARBA00023163"/>
    </source>
</evidence>
<dbReference type="GO" id="GO:0000978">
    <property type="term" value="F:RNA polymerase II cis-regulatory region sequence-specific DNA binding"/>
    <property type="evidence" value="ECO:0007669"/>
    <property type="project" value="TreeGrafter"/>
</dbReference>
<feature type="compositionally biased region" description="Low complexity" evidence="10">
    <location>
        <begin position="208"/>
        <end position="227"/>
    </location>
</feature>
<evidence type="ECO:0000256" key="10">
    <source>
        <dbReference type="SAM" id="MobiDB-lite"/>
    </source>
</evidence>
<comment type="subcellular location">
    <subcellularLocation>
        <location evidence="1">Nucleus</location>
    </subcellularLocation>
</comment>
<sequence>MKGLDNLPAYWQASEVTRHTVQCHMLQSRQEVMSAVSKSRLGKRSPLGGLVCGPCSSTDGLGMPGNLGAEVATSMAGPTFGLGCQGFSPVKLYPGQRVYVNCCGQECAGFADPRNHGDNKASVFLPQQSVHTLRRPEEVWTAPTAPTQATPLPRPISSSINMPNRYRSPEPVDMDEIMAAMVLTSLSCSGAVQSPPLRDPTAASCEMECSGGEELSDSGSSGYWSWDQGIGSPAPSPSIAEADAHPADEGIDMELEQVLFDEPAARKRKNSVRLAYRCLWPNCGKVLTSVVGMKRHIRTLHLGHSSESEHPRQPLQLSPNPTIDPGPGTPPPSLLSQSAPDCYGQVRSEHLYQACPPMQVAMSPGSPCHWAPAVTVLQAPQAAPFRSRSVSVGEQWAQQHSALIRPNPASRSPPRGHCTSRRVRGEAKKCRKVYGIEHRDQWCTACRWKKACQRFVD</sequence>
<evidence type="ECO:0000256" key="9">
    <source>
        <dbReference type="PROSITE-ProRule" id="PRU00042"/>
    </source>
</evidence>
<dbReference type="PANTHER" id="PTHR13006:SF6">
    <property type="entry name" value="ZINC FINGER PROTEIN 395"/>
    <property type="match status" value="1"/>
</dbReference>
<protein>
    <recommendedName>
        <fullName evidence="11">C2H2-type domain-containing protein</fullName>
    </recommendedName>
</protein>
<evidence type="ECO:0000313" key="12">
    <source>
        <dbReference type="EMBL" id="KAJ8410147.1"/>
    </source>
</evidence>
<keyword evidence="3 9" id="KW-0863">Zinc-finger</keyword>
<dbReference type="EMBL" id="JAINUG010000027">
    <property type="protein sequence ID" value="KAJ8410147.1"/>
    <property type="molecule type" value="Genomic_DNA"/>
</dbReference>
<evidence type="ECO:0000256" key="6">
    <source>
        <dbReference type="ARBA" id="ARBA00023125"/>
    </source>
</evidence>
<feature type="compositionally biased region" description="Pro residues" evidence="10">
    <location>
        <begin position="322"/>
        <end position="333"/>
    </location>
</feature>
<dbReference type="GO" id="GO:0003700">
    <property type="term" value="F:DNA-binding transcription factor activity"/>
    <property type="evidence" value="ECO:0007669"/>
    <property type="project" value="TreeGrafter"/>
</dbReference>
<dbReference type="InterPro" id="IPR013087">
    <property type="entry name" value="Znf_C2H2_type"/>
</dbReference>